<dbReference type="AlphaFoldDB" id="A0A6I2GJP8"/>
<evidence type="ECO:0000256" key="1">
    <source>
        <dbReference type="ARBA" id="ARBA00022801"/>
    </source>
</evidence>
<gene>
    <name evidence="3" type="ORF">GIY09_06155</name>
</gene>
<keyword evidence="1 3" id="KW-0378">Hydrolase</keyword>
<organism evidence="3 4">
    <name type="scientific">Fundicoccus ignavus</name>
    <dbReference type="NCBI Taxonomy" id="2664442"/>
    <lineage>
        <taxon>Bacteria</taxon>
        <taxon>Bacillati</taxon>
        <taxon>Bacillota</taxon>
        <taxon>Bacilli</taxon>
        <taxon>Lactobacillales</taxon>
        <taxon>Aerococcaceae</taxon>
        <taxon>Fundicoccus</taxon>
    </lineage>
</organism>
<accession>A0A6I2GJP8</accession>
<comment type="caution">
    <text evidence="3">The sequence shown here is derived from an EMBL/GenBank/DDBJ whole genome shotgun (WGS) entry which is preliminary data.</text>
</comment>
<dbReference type="InterPro" id="IPR005135">
    <property type="entry name" value="Endo/exonuclease/phosphatase"/>
</dbReference>
<dbReference type="GO" id="GO:0016787">
    <property type="term" value="F:hydrolase activity"/>
    <property type="evidence" value="ECO:0007669"/>
    <property type="project" value="UniProtKB-KW"/>
</dbReference>
<protein>
    <submittedName>
        <fullName evidence="3">Hydrolase</fullName>
    </submittedName>
</protein>
<dbReference type="PANTHER" id="PTHR15822:SF23">
    <property type="entry name" value="ENDONUCLEASE_EXONUCLEASE_PHOSPHATASE FAMILY PROTEIN"/>
    <property type="match status" value="1"/>
</dbReference>
<dbReference type="PANTHER" id="PTHR15822">
    <property type="entry name" value="TRAF AND TNF RECEPTOR-ASSOCIATED PROTEIN"/>
    <property type="match status" value="1"/>
</dbReference>
<dbReference type="Pfam" id="PF03372">
    <property type="entry name" value="Exo_endo_phos"/>
    <property type="match status" value="1"/>
</dbReference>
<name>A0A6I2GJP8_9LACT</name>
<dbReference type="EMBL" id="WJQS01000004">
    <property type="protein sequence ID" value="MRI85459.1"/>
    <property type="molecule type" value="Genomic_DNA"/>
</dbReference>
<reference evidence="3 4" key="1">
    <citation type="submission" date="2019-11" db="EMBL/GenBank/DDBJ databases">
        <title>Characterisation of Fundicoccus ignavus gen. nov. sp. nov., a novel genus of the family Aerococcaceae isolated from bulk tank milk.</title>
        <authorList>
            <person name="Siebert A."/>
            <person name="Huptas C."/>
            <person name="Wenning M."/>
            <person name="Scherer S."/>
            <person name="Doll E.V."/>
        </authorList>
    </citation>
    <scope>NUCLEOTIDE SEQUENCE [LARGE SCALE GENOMIC DNA]</scope>
    <source>
        <strain evidence="3 4">WS4759</strain>
    </source>
</reference>
<dbReference type="Gene3D" id="3.60.10.10">
    <property type="entry name" value="Endonuclease/exonuclease/phosphatase"/>
    <property type="match status" value="1"/>
</dbReference>
<dbReference type="InterPro" id="IPR036691">
    <property type="entry name" value="Endo/exonu/phosph_ase_sf"/>
</dbReference>
<evidence type="ECO:0000259" key="2">
    <source>
        <dbReference type="Pfam" id="PF03372"/>
    </source>
</evidence>
<evidence type="ECO:0000313" key="3">
    <source>
        <dbReference type="EMBL" id="MRI85459.1"/>
    </source>
</evidence>
<dbReference type="SUPFAM" id="SSF56219">
    <property type="entry name" value="DNase I-like"/>
    <property type="match status" value="1"/>
</dbReference>
<proteinExistence type="predicted"/>
<dbReference type="Proteomes" id="UP000430975">
    <property type="component" value="Unassembled WGS sequence"/>
</dbReference>
<keyword evidence="4" id="KW-1185">Reference proteome</keyword>
<feature type="domain" description="Endonuclease/exonuclease/phosphatase" evidence="2">
    <location>
        <begin position="18"/>
        <end position="264"/>
    </location>
</feature>
<evidence type="ECO:0000313" key="4">
    <source>
        <dbReference type="Proteomes" id="UP000430975"/>
    </source>
</evidence>
<dbReference type="CDD" id="cd09079">
    <property type="entry name" value="RgfB-like"/>
    <property type="match status" value="1"/>
</dbReference>
<dbReference type="InterPro" id="IPR051547">
    <property type="entry name" value="TDP2-like"/>
</dbReference>
<sequence length="272" mass="31072">MTLNTHSWMETETELKFEQLVSALVKADYDVIALQEVNQLLDSKPAELDAYFQALTDQRVIHQDNFAYCLIKQLKAHGLNYYWSWTASHIGYDKYAEGSAIFSKAPIKPHSLLVSLEKDFSDYHTRQILIGETKLMNQTVRVVSGHYSWWVEDRASGFAFEWDNTLEFLAQGLTPIILMGDLNNAADIEGEGYAYVKQTAPDLQDAFTVAETTDGQFTVENSIDGWEGNNQQLRIDYILLSNEFKVKRYRVIFDGQVSPIISDHFGVEAEIY</sequence>